<evidence type="ECO:0000256" key="1">
    <source>
        <dbReference type="SAM" id="MobiDB-lite"/>
    </source>
</evidence>
<dbReference type="RefSeq" id="WP_425347005.1">
    <property type="nucleotide sequence ID" value="NZ_JBGUBD010000015.1"/>
</dbReference>
<dbReference type="Proteomes" id="UP001575105">
    <property type="component" value="Unassembled WGS sequence"/>
</dbReference>
<feature type="compositionally biased region" description="Basic and acidic residues" evidence="1">
    <location>
        <begin position="154"/>
        <end position="165"/>
    </location>
</feature>
<protein>
    <submittedName>
        <fullName evidence="3">Prepilin-type N-terminal cleavage/methylation domain-containing protein</fullName>
    </submittedName>
</protein>
<comment type="caution">
    <text evidence="3">The sequence shown here is derived from an EMBL/GenBank/DDBJ whole genome shotgun (WGS) entry which is preliminary data.</text>
</comment>
<dbReference type="EMBL" id="JBGUBD010000015">
    <property type="protein sequence ID" value="MFA9480080.1"/>
    <property type="molecule type" value="Genomic_DNA"/>
</dbReference>
<evidence type="ECO:0000313" key="3">
    <source>
        <dbReference type="EMBL" id="MFA9480080.1"/>
    </source>
</evidence>
<dbReference type="Pfam" id="PF07963">
    <property type="entry name" value="N_methyl"/>
    <property type="match status" value="1"/>
</dbReference>
<dbReference type="InterPro" id="IPR045584">
    <property type="entry name" value="Pilin-like"/>
</dbReference>
<proteinExistence type="predicted"/>
<dbReference type="Gene3D" id="3.30.700.10">
    <property type="entry name" value="Glycoprotein, Type 4 Pilin"/>
    <property type="match status" value="1"/>
</dbReference>
<evidence type="ECO:0000259" key="2">
    <source>
        <dbReference type="Pfam" id="PF07596"/>
    </source>
</evidence>
<name>A0ABV4U8Z6_9BACT</name>
<dbReference type="PROSITE" id="PS00409">
    <property type="entry name" value="PROKAR_NTER_METHYL"/>
    <property type="match status" value="1"/>
</dbReference>
<feature type="region of interest" description="Disordered" evidence="1">
    <location>
        <begin position="138"/>
        <end position="169"/>
    </location>
</feature>
<keyword evidence="4" id="KW-1185">Reference proteome</keyword>
<reference evidence="3 4" key="1">
    <citation type="submission" date="2024-08" db="EMBL/GenBank/DDBJ databases">
        <title>Whole-genome sequencing of halo(alkali)philic microorganisms from hypersaline lakes.</title>
        <authorList>
            <person name="Sorokin D.Y."/>
            <person name="Merkel A.Y."/>
            <person name="Messina E."/>
            <person name="Yakimov M."/>
        </authorList>
    </citation>
    <scope>NUCLEOTIDE SEQUENCE [LARGE SCALE GENOMIC DNA]</scope>
    <source>
        <strain evidence="3 4">AB-hyl4</strain>
    </source>
</reference>
<evidence type="ECO:0000313" key="4">
    <source>
        <dbReference type="Proteomes" id="UP001575105"/>
    </source>
</evidence>
<feature type="domain" description="DUF1559" evidence="2">
    <location>
        <begin position="32"/>
        <end position="72"/>
    </location>
</feature>
<gene>
    <name evidence="3" type="ORF">ACERK3_17535</name>
</gene>
<organism evidence="3 4">
    <name type="scientific">Natronomicrosphaera hydrolytica</name>
    <dbReference type="NCBI Taxonomy" id="3242702"/>
    <lineage>
        <taxon>Bacteria</taxon>
        <taxon>Pseudomonadati</taxon>
        <taxon>Planctomycetota</taxon>
        <taxon>Phycisphaerae</taxon>
        <taxon>Phycisphaerales</taxon>
        <taxon>Phycisphaeraceae</taxon>
        <taxon>Natronomicrosphaera</taxon>
    </lineage>
</organism>
<dbReference type="InterPro" id="IPR012902">
    <property type="entry name" value="N_methyl_site"/>
</dbReference>
<dbReference type="PANTHER" id="PTHR30093">
    <property type="entry name" value="GENERAL SECRETION PATHWAY PROTEIN G"/>
    <property type="match status" value="1"/>
</dbReference>
<dbReference type="Pfam" id="PF07596">
    <property type="entry name" value="SBP_bac_10"/>
    <property type="match status" value="1"/>
</dbReference>
<dbReference type="PANTHER" id="PTHR30093:SF2">
    <property type="entry name" value="TYPE II SECRETION SYSTEM PROTEIN H"/>
    <property type="match status" value="1"/>
</dbReference>
<dbReference type="NCBIfam" id="TIGR02532">
    <property type="entry name" value="IV_pilin_GFxxxE"/>
    <property type="match status" value="1"/>
</dbReference>
<sequence length="250" mass="28013">MSNRRGFTLIELLVVISIIALLIAILLPALSAARQTARTVQCLSNLRQIGMAFHTYAGDWRERFPGYQWYHPRRSGWHDGLPRGDRIPAYLGDSNWSHEENAWPLNCPDVPFDIVIQPGMQGGTYGYNGWWYRSTPDTPGTGVRGGSAPPYDDDWTRSRGGTHIDEADDPSNTLIAADAVQWSITNGPHYGGSDVSRHGFAFENTAYDDTRVVASVFTDGNGRLERGPWEGSYAPTNQFNLREKVLWLKR</sequence>
<dbReference type="SUPFAM" id="SSF54523">
    <property type="entry name" value="Pili subunits"/>
    <property type="match status" value="1"/>
</dbReference>
<dbReference type="InterPro" id="IPR011453">
    <property type="entry name" value="DUF1559"/>
</dbReference>
<accession>A0ABV4U8Z6</accession>